<organism evidence="7 8">
    <name type="scientific">Patella caerulea</name>
    <name type="common">Rayed Mediterranean limpet</name>
    <dbReference type="NCBI Taxonomy" id="87958"/>
    <lineage>
        <taxon>Eukaryota</taxon>
        <taxon>Metazoa</taxon>
        <taxon>Spiralia</taxon>
        <taxon>Lophotrochozoa</taxon>
        <taxon>Mollusca</taxon>
        <taxon>Gastropoda</taxon>
        <taxon>Patellogastropoda</taxon>
        <taxon>Patelloidea</taxon>
        <taxon>Patellidae</taxon>
        <taxon>Patella</taxon>
    </lineage>
</organism>
<dbReference type="EMBL" id="JAZGQO010000021">
    <property type="protein sequence ID" value="KAK6166557.1"/>
    <property type="molecule type" value="Genomic_DNA"/>
</dbReference>
<name>A0AAN8FY39_PATCE</name>
<evidence type="ECO:0000256" key="1">
    <source>
        <dbReference type="ARBA" id="ARBA00004370"/>
    </source>
</evidence>
<feature type="transmembrane region" description="Helical" evidence="5">
    <location>
        <begin position="116"/>
        <end position="139"/>
    </location>
</feature>
<dbReference type="AlphaFoldDB" id="A0AAN8FY39"/>
<comment type="subcellular location">
    <subcellularLocation>
        <location evidence="1">Membrane</location>
    </subcellularLocation>
</comment>
<keyword evidence="3 5" id="KW-1133">Transmembrane helix</keyword>
<feature type="domain" description="G-protein coupled receptors family 1 profile" evidence="6">
    <location>
        <begin position="54"/>
        <end position="222"/>
    </location>
</feature>
<reference evidence="7 8" key="1">
    <citation type="submission" date="2024-01" db="EMBL/GenBank/DDBJ databases">
        <title>The genome of the rayed Mediterranean limpet Patella caerulea (Linnaeus, 1758).</title>
        <authorList>
            <person name="Anh-Thu Weber A."/>
            <person name="Halstead-Nussloch G."/>
        </authorList>
    </citation>
    <scope>NUCLEOTIDE SEQUENCE [LARGE SCALE GENOMIC DNA]</scope>
    <source>
        <strain evidence="7">AATW-2023a</strain>
        <tissue evidence="7">Whole specimen</tissue>
    </source>
</reference>
<feature type="transmembrane region" description="Helical" evidence="5">
    <location>
        <begin position="195"/>
        <end position="221"/>
    </location>
</feature>
<sequence length="322" mass="36351">MGNQESSFTQFYLSLGPTRMSEALKIQTSKNEPVGKDNAMIALLVIWALLIILFNIFLLVLIPAYWKLRSSVKHLLIVSAAIADLVMGIVVCPMIADLAVNRKFVHGCSAQMSLQALSTIIIPSVTTWAVFLININYILRMTSYFYCEQTQRIGIALSLAIAPWVLTVIIIIPQLVASVDERKCSLFFTSESARIAIILTSFAPQCIGIFVTFLAAFIMYMMRRDELCLDIAGERLQAPSDICLVSFLTVLMYTSQELLLLNRGTNLCSSRVECEALFWISIISTWQHLAKSYAVPMAWTFCHQLRDGVKYFWELATWNQKF</sequence>
<dbReference type="Gene3D" id="1.20.1070.10">
    <property type="entry name" value="Rhodopsin 7-helix transmembrane proteins"/>
    <property type="match status" value="1"/>
</dbReference>
<dbReference type="CDD" id="cd00637">
    <property type="entry name" value="7tm_classA_rhodopsin-like"/>
    <property type="match status" value="1"/>
</dbReference>
<comment type="caution">
    <text evidence="7">The sequence shown here is derived from an EMBL/GenBank/DDBJ whole genome shotgun (WGS) entry which is preliminary data.</text>
</comment>
<keyword evidence="8" id="KW-1185">Reference proteome</keyword>
<feature type="transmembrane region" description="Helical" evidence="5">
    <location>
        <begin position="74"/>
        <end position="96"/>
    </location>
</feature>
<keyword evidence="2 5" id="KW-0812">Transmembrane</keyword>
<keyword evidence="4 5" id="KW-0472">Membrane</keyword>
<evidence type="ECO:0000259" key="6">
    <source>
        <dbReference type="PROSITE" id="PS50262"/>
    </source>
</evidence>
<evidence type="ECO:0000313" key="7">
    <source>
        <dbReference type="EMBL" id="KAK6166557.1"/>
    </source>
</evidence>
<dbReference type="InterPro" id="IPR017452">
    <property type="entry name" value="GPCR_Rhodpsn_7TM"/>
</dbReference>
<accession>A0AAN8FY39</accession>
<feature type="transmembrane region" description="Helical" evidence="5">
    <location>
        <begin position="39"/>
        <end position="62"/>
    </location>
</feature>
<feature type="transmembrane region" description="Helical" evidence="5">
    <location>
        <begin position="151"/>
        <end position="175"/>
    </location>
</feature>
<dbReference type="PROSITE" id="PS50262">
    <property type="entry name" value="G_PROTEIN_RECEP_F1_2"/>
    <property type="match status" value="1"/>
</dbReference>
<protein>
    <recommendedName>
        <fullName evidence="6">G-protein coupled receptors family 1 profile domain-containing protein</fullName>
    </recommendedName>
</protein>
<proteinExistence type="predicted"/>
<evidence type="ECO:0000256" key="4">
    <source>
        <dbReference type="ARBA" id="ARBA00023136"/>
    </source>
</evidence>
<evidence type="ECO:0000313" key="8">
    <source>
        <dbReference type="Proteomes" id="UP001347796"/>
    </source>
</evidence>
<evidence type="ECO:0000256" key="2">
    <source>
        <dbReference type="ARBA" id="ARBA00022692"/>
    </source>
</evidence>
<dbReference type="Proteomes" id="UP001347796">
    <property type="component" value="Unassembled WGS sequence"/>
</dbReference>
<evidence type="ECO:0000256" key="3">
    <source>
        <dbReference type="ARBA" id="ARBA00022989"/>
    </source>
</evidence>
<evidence type="ECO:0000256" key="5">
    <source>
        <dbReference type="SAM" id="Phobius"/>
    </source>
</evidence>
<dbReference type="GO" id="GO:0016020">
    <property type="term" value="C:membrane"/>
    <property type="evidence" value="ECO:0007669"/>
    <property type="project" value="UniProtKB-SubCell"/>
</dbReference>
<gene>
    <name evidence="7" type="ORF">SNE40_023214</name>
</gene>